<feature type="region of interest" description="Disordered" evidence="1">
    <location>
        <begin position="773"/>
        <end position="795"/>
    </location>
</feature>
<dbReference type="PROSITE" id="PS50043">
    <property type="entry name" value="HTH_LUXR_2"/>
    <property type="match status" value="1"/>
</dbReference>
<dbReference type="SUPFAM" id="SSF52540">
    <property type="entry name" value="P-loop containing nucleoside triphosphate hydrolases"/>
    <property type="match status" value="1"/>
</dbReference>
<evidence type="ECO:0000259" key="2">
    <source>
        <dbReference type="PROSITE" id="PS50043"/>
    </source>
</evidence>
<feature type="region of interest" description="Disordered" evidence="1">
    <location>
        <begin position="67"/>
        <end position="96"/>
    </location>
</feature>
<dbReference type="Gene3D" id="1.25.40.10">
    <property type="entry name" value="Tetratricopeptide repeat domain"/>
    <property type="match status" value="1"/>
</dbReference>
<evidence type="ECO:0000313" key="4">
    <source>
        <dbReference type="Proteomes" id="UP000245368"/>
    </source>
</evidence>
<dbReference type="OrthoDB" id="3194665at2"/>
<dbReference type="CDD" id="cd06170">
    <property type="entry name" value="LuxR_C_like"/>
    <property type="match status" value="1"/>
</dbReference>
<dbReference type="Proteomes" id="UP000245368">
    <property type="component" value="Chromosome"/>
</dbReference>
<keyword evidence="4" id="KW-1185">Reference proteome</keyword>
<feature type="domain" description="HTH luxR-type" evidence="2">
    <location>
        <begin position="793"/>
        <end position="858"/>
    </location>
</feature>
<dbReference type="InterPro" id="IPR011990">
    <property type="entry name" value="TPR-like_helical_dom_sf"/>
</dbReference>
<proteinExistence type="predicted"/>
<dbReference type="KEGG" id="dez:DKM44_00680"/>
<dbReference type="GO" id="GO:0043531">
    <property type="term" value="F:ADP binding"/>
    <property type="evidence" value="ECO:0007669"/>
    <property type="project" value="InterPro"/>
</dbReference>
<dbReference type="GO" id="GO:0003677">
    <property type="term" value="F:DNA binding"/>
    <property type="evidence" value="ECO:0007669"/>
    <property type="project" value="InterPro"/>
</dbReference>
<dbReference type="Gene3D" id="1.10.10.10">
    <property type="entry name" value="Winged helix-like DNA-binding domain superfamily/Winged helix DNA-binding domain"/>
    <property type="match status" value="1"/>
</dbReference>
<dbReference type="Pfam" id="PF00196">
    <property type="entry name" value="GerE"/>
    <property type="match status" value="1"/>
</dbReference>
<gene>
    <name evidence="3" type="ORF">DKM44_00680</name>
</gene>
<dbReference type="PRINTS" id="PR00364">
    <property type="entry name" value="DISEASERSIST"/>
</dbReference>
<dbReference type="PANTHER" id="PTHR47691">
    <property type="entry name" value="REGULATOR-RELATED"/>
    <property type="match status" value="1"/>
</dbReference>
<dbReference type="PRINTS" id="PR00038">
    <property type="entry name" value="HTHLUXR"/>
</dbReference>
<dbReference type="EMBL" id="CP029494">
    <property type="protein sequence ID" value="AWN21933.1"/>
    <property type="molecule type" value="Genomic_DNA"/>
</dbReference>
<dbReference type="SMART" id="SM00421">
    <property type="entry name" value="HTH_LUXR"/>
    <property type="match status" value="1"/>
</dbReference>
<dbReference type="InterPro" id="IPR027417">
    <property type="entry name" value="P-loop_NTPase"/>
</dbReference>
<dbReference type="PANTHER" id="PTHR47691:SF3">
    <property type="entry name" value="HTH-TYPE TRANSCRIPTIONAL REGULATOR RV0890C-RELATED"/>
    <property type="match status" value="1"/>
</dbReference>
<dbReference type="InterPro" id="IPR000792">
    <property type="entry name" value="Tscrpt_reg_LuxR_C"/>
</dbReference>
<name>A0A2Z3JA26_9DEIO</name>
<reference evidence="3 4" key="1">
    <citation type="submission" date="2018-05" db="EMBL/GenBank/DDBJ databases">
        <title>Complete Genome Sequence of Deinococcus sp. strain 17bor-2.</title>
        <authorList>
            <person name="Srinivasan S."/>
        </authorList>
    </citation>
    <scope>NUCLEOTIDE SEQUENCE [LARGE SCALE GENOMIC DNA]</scope>
    <source>
        <strain evidence="3 4">17bor-2</strain>
    </source>
</reference>
<dbReference type="GO" id="GO:0006355">
    <property type="term" value="P:regulation of DNA-templated transcription"/>
    <property type="evidence" value="ECO:0007669"/>
    <property type="project" value="InterPro"/>
</dbReference>
<protein>
    <recommendedName>
        <fullName evidence="2">HTH luxR-type domain-containing protein</fullName>
    </recommendedName>
</protein>
<evidence type="ECO:0000256" key="1">
    <source>
        <dbReference type="SAM" id="MobiDB-lite"/>
    </source>
</evidence>
<dbReference type="SUPFAM" id="SSF46894">
    <property type="entry name" value="C-terminal effector domain of the bipartite response regulators"/>
    <property type="match status" value="1"/>
</dbReference>
<dbReference type="Pfam" id="PF00931">
    <property type="entry name" value="NB-ARC"/>
    <property type="match status" value="1"/>
</dbReference>
<evidence type="ECO:0000313" key="3">
    <source>
        <dbReference type="EMBL" id="AWN21933.1"/>
    </source>
</evidence>
<organism evidence="3 4">
    <name type="scientific">Deinococcus irradiatisoli</name>
    <dbReference type="NCBI Taxonomy" id="2202254"/>
    <lineage>
        <taxon>Bacteria</taxon>
        <taxon>Thermotogati</taxon>
        <taxon>Deinococcota</taxon>
        <taxon>Deinococci</taxon>
        <taxon>Deinococcales</taxon>
        <taxon>Deinococcaceae</taxon>
        <taxon>Deinococcus</taxon>
    </lineage>
</organism>
<dbReference type="InterPro" id="IPR002182">
    <property type="entry name" value="NB-ARC"/>
</dbReference>
<dbReference type="AlphaFoldDB" id="A0A2Z3JA26"/>
<dbReference type="Gene3D" id="3.40.50.300">
    <property type="entry name" value="P-loop containing nucleotide triphosphate hydrolases"/>
    <property type="match status" value="1"/>
</dbReference>
<dbReference type="SUPFAM" id="SSF48452">
    <property type="entry name" value="TPR-like"/>
    <property type="match status" value="2"/>
</dbReference>
<sequence length="868" mass="93114">MCCCSPGPAACTAISRPWPACAPARAAGRRTRRTRWRPSNGPSACCANRAEPRGRMLRGSHATCWPRRLPPMTSGHPEDAASPWPGDSGRPTDPAGDLLGRTHELAVCAGLLGRSDVSLVTVTGMGGIGKTRLAMRLAHDLRAHFPDGTRLVELASVTSAELVPQAVATVLGLGGEQAAPEAVFAALRGRRMLLVLDNLEHVMDAASFVAELLVEAPGVRVLTTSRAPLQLTGEYEVPLGPLALPEAADRASQEALLAVPAVALFVARASKVQPQQRWDLPALDIVADIVIRLGGWPLSLELAAARLRLFALPALRSALDAPLRVLTRGARDRPPRQQTLRATLDWSHALLGQEERALLARLGVFPGTFTPAEVEGALGELGRLDVLAALVEHSWVVRLGAESGAFTLLEPVREYALEQLSAQEAVDAARGAHAQFYLRQLEALSASGEATREYFAWVDRRYPHLRSAMNWALSAGALDLALRLERGLLPFWSMSGSGLVAEGRVWAESLLAQVPASDERAVAHLCTTAGLFAGRQGEFAAARQQFERALALARRLNDPVAEADSLLKIADAARMGAGTPAEAEAMMRGVVQRFLELGDMGRWLHATTQLAVHLDSLGRYSEALLLLEDIRDEARRYPDPRVAVRLLIYSAWLLIRLGRAGEARAPLDEAQARLHGLPLPSLQQAVQHALGEWAMATGRDAEAEAYLARAQAIMLELRAPYLLAGLLETQARLAERRGETARAADLYRQMLAQVGPGGAHYLLEDARKGLARSEGKLEEEAAAPPRPRVAARSGPGLTDLTLRETEVLALLARGNTNAGIAAALGISLPSVNAHLRTIFSKLGVGSRVLAARLAVERGLVDPAKSPRP</sequence>
<dbReference type="InterPro" id="IPR016032">
    <property type="entry name" value="Sig_transdc_resp-reg_C-effctor"/>
</dbReference>
<accession>A0A2Z3JA26</accession>
<dbReference type="InterPro" id="IPR036388">
    <property type="entry name" value="WH-like_DNA-bd_sf"/>
</dbReference>